<protein>
    <recommendedName>
        <fullName evidence="1">DUF4440 domain-containing protein</fullName>
    </recommendedName>
</protein>
<evidence type="ECO:0000259" key="1">
    <source>
        <dbReference type="Pfam" id="PF14534"/>
    </source>
</evidence>
<dbReference type="AlphaFoldDB" id="A0A1G7NNI6"/>
<evidence type="ECO:0000313" key="3">
    <source>
        <dbReference type="Proteomes" id="UP000198748"/>
    </source>
</evidence>
<name>A0A1G7NNI6_9BACT</name>
<evidence type="ECO:0000313" key="2">
    <source>
        <dbReference type="EMBL" id="SDF75487.1"/>
    </source>
</evidence>
<dbReference type="Pfam" id="PF14534">
    <property type="entry name" value="DUF4440"/>
    <property type="match status" value="1"/>
</dbReference>
<dbReference type="Proteomes" id="UP000198748">
    <property type="component" value="Unassembled WGS sequence"/>
</dbReference>
<dbReference type="InterPro" id="IPR032710">
    <property type="entry name" value="NTF2-like_dom_sf"/>
</dbReference>
<dbReference type="STRING" id="659014.SAMN04487996_112106"/>
<dbReference type="InterPro" id="IPR027843">
    <property type="entry name" value="DUF4440"/>
</dbReference>
<proteinExistence type="predicted"/>
<feature type="domain" description="DUF4440" evidence="1">
    <location>
        <begin position="197"/>
        <end position="299"/>
    </location>
</feature>
<sequence length="308" mass="33006">MFFPLQIKHCTAGQFGRSCALCAALVLCFVYSGKSQQIDPDLALLIREEKAFAAKAVDTDVPTAFLAYLDSAGVIFNGEGAVNGIAQYSQAPKGGKDLLKWYPLIGHVSQGGDMGFTSGPFQFLADRSQAAVGSGYFFSVWKKNATGQFKVMLDGGVIHSQKDATQAFRDNPEPQSNTAYAFVAPVAKVNGGDTQVWALEQAFSAAAAKDAGQAYKQYLADEVVLLRSDRPFGKTKSEALGTLAGLKIISYEFVKSGQGISKSGDLAYCFGNAKAGKGGQAVSGFFTRVWQLRPEGWKIIAEQVSLFR</sequence>
<keyword evidence="3" id="KW-1185">Reference proteome</keyword>
<accession>A0A1G7NNI6</accession>
<dbReference type="Gene3D" id="3.10.450.50">
    <property type="match status" value="2"/>
</dbReference>
<dbReference type="RefSeq" id="WP_090154031.1">
    <property type="nucleotide sequence ID" value="NZ_FNAN01000012.1"/>
</dbReference>
<gene>
    <name evidence="2" type="ORF">SAMN04487996_112106</name>
</gene>
<dbReference type="SUPFAM" id="SSF54427">
    <property type="entry name" value="NTF2-like"/>
    <property type="match status" value="1"/>
</dbReference>
<reference evidence="3" key="1">
    <citation type="submission" date="2016-10" db="EMBL/GenBank/DDBJ databases">
        <authorList>
            <person name="Varghese N."/>
            <person name="Submissions S."/>
        </authorList>
    </citation>
    <scope>NUCLEOTIDE SEQUENCE [LARGE SCALE GENOMIC DNA]</scope>
    <source>
        <strain evidence="3">DSM 25329</strain>
    </source>
</reference>
<dbReference type="OrthoDB" id="1119084at2"/>
<organism evidence="2 3">
    <name type="scientific">Dyadobacter soli</name>
    <dbReference type="NCBI Taxonomy" id="659014"/>
    <lineage>
        <taxon>Bacteria</taxon>
        <taxon>Pseudomonadati</taxon>
        <taxon>Bacteroidota</taxon>
        <taxon>Cytophagia</taxon>
        <taxon>Cytophagales</taxon>
        <taxon>Spirosomataceae</taxon>
        <taxon>Dyadobacter</taxon>
    </lineage>
</organism>
<dbReference type="EMBL" id="FNAN01000012">
    <property type="protein sequence ID" value="SDF75487.1"/>
    <property type="molecule type" value="Genomic_DNA"/>
</dbReference>